<sequence length="251" mass="28334">MAPEISTLLPSEPPKLARDISEGSLDDVRSWSEPRFIVQSPYTELAHQLDLTTLDYENALLAKALSTVDATRDDYAIASYVESFNWTDVMARLKTLVSIYGQRYQDTTFYIVAFRSQIKPSTDYSHLGELDKAAHLEAIESGGFLKYVARRTFSSPVSVTAVGYGCPSDMALVELTFRRYWFGSPDSELRNLATCLWRSKEDAVAGGRGPAHRKAAMSTRSLYAYWKIDQHRLTIRNNAEEWEIVPWTEGA</sequence>
<protein>
    <submittedName>
        <fullName evidence="1">Uncharacterized protein</fullName>
    </submittedName>
</protein>
<gene>
    <name evidence="1" type="ORF">G3M48_008017</name>
</gene>
<dbReference type="EMBL" id="JAAHCF010000059">
    <property type="protein sequence ID" value="KAK8149150.1"/>
    <property type="molecule type" value="Genomic_DNA"/>
</dbReference>
<accession>A0AAW0S3X2</accession>
<dbReference type="AlphaFoldDB" id="A0AAW0S3X2"/>
<name>A0AAW0S3X2_9HYPO</name>
<proteinExistence type="predicted"/>
<comment type="caution">
    <text evidence="1">The sequence shown here is derived from an EMBL/GenBank/DDBJ whole genome shotgun (WGS) entry which is preliminary data.</text>
</comment>
<keyword evidence="2" id="KW-1185">Reference proteome</keyword>
<dbReference type="PANTHER" id="PTHR36986:SF1">
    <property type="entry name" value="UPF0643 PROTEIN PB2B2.08"/>
    <property type="match status" value="1"/>
</dbReference>
<organism evidence="1 2">
    <name type="scientific">Beauveria asiatica</name>
    <dbReference type="NCBI Taxonomy" id="1069075"/>
    <lineage>
        <taxon>Eukaryota</taxon>
        <taxon>Fungi</taxon>
        <taxon>Dikarya</taxon>
        <taxon>Ascomycota</taxon>
        <taxon>Pezizomycotina</taxon>
        <taxon>Sordariomycetes</taxon>
        <taxon>Hypocreomycetidae</taxon>
        <taxon>Hypocreales</taxon>
        <taxon>Cordycipitaceae</taxon>
        <taxon>Beauveria</taxon>
    </lineage>
</organism>
<dbReference type="PANTHER" id="PTHR36986">
    <property type="entry name" value="UPF0643 PROTEIN PB2B2.08"/>
    <property type="match status" value="1"/>
</dbReference>
<dbReference type="Proteomes" id="UP001397290">
    <property type="component" value="Unassembled WGS sequence"/>
</dbReference>
<evidence type="ECO:0000313" key="2">
    <source>
        <dbReference type="Proteomes" id="UP001397290"/>
    </source>
</evidence>
<evidence type="ECO:0000313" key="1">
    <source>
        <dbReference type="EMBL" id="KAK8149150.1"/>
    </source>
</evidence>
<reference evidence="1 2" key="1">
    <citation type="submission" date="2020-02" db="EMBL/GenBank/DDBJ databases">
        <title>Comparative genomics of the hypocrealean fungal genus Beauvera.</title>
        <authorList>
            <person name="Showalter D.N."/>
            <person name="Bushley K.E."/>
            <person name="Rehner S.A."/>
        </authorList>
    </citation>
    <scope>NUCLEOTIDE SEQUENCE [LARGE SCALE GENOMIC DNA]</scope>
    <source>
        <strain evidence="1 2">ARSEF4384</strain>
    </source>
</reference>